<evidence type="ECO:0000256" key="1">
    <source>
        <dbReference type="SAM" id="MobiDB-lite"/>
    </source>
</evidence>
<protein>
    <submittedName>
        <fullName evidence="2">Uncharacterized protein</fullName>
    </submittedName>
</protein>
<feature type="region of interest" description="Disordered" evidence="1">
    <location>
        <begin position="115"/>
        <end position="160"/>
    </location>
</feature>
<feature type="region of interest" description="Disordered" evidence="1">
    <location>
        <begin position="329"/>
        <end position="363"/>
    </location>
</feature>
<accession>A0ABD1JL42</accession>
<dbReference type="Proteomes" id="UP001591681">
    <property type="component" value="Unassembled WGS sequence"/>
</dbReference>
<name>A0ABD1JL42_9TELE</name>
<organism evidence="2 3">
    <name type="scientific">Coilia grayii</name>
    <name type="common">Gray's grenadier anchovy</name>
    <dbReference type="NCBI Taxonomy" id="363190"/>
    <lineage>
        <taxon>Eukaryota</taxon>
        <taxon>Metazoa</taxon>
        <taxon>Chordata</taxon>
        <taxon>Craniata</taxon>
        <taxon>Vertebrata</taxon>
        <taxon>Euteleostomi</taxon>
        <taxon>Actinopterygii</taxon>
        <taxon>Neopterygii</taxon>
        <taxon>Teleostei</taxon>
        <taxon>Clupei</taxon>
        <taxon>Clupeiformes</taxon>
        <taxon>Clupeoidei</taxon>
        <taxon>Engraulidae</taxon>
        <taxon>Coilinae</taxon>
        <taxon>Coilia</taxon>
    </lineage>
</organism>
<comment type="caution">
    <text evidence="2">The sequence shown here is derived from an EMBL/GenBank/DDBJ whole genome shotgun (WGS) entry which is preliminary data.</text>
</comment>
<feature type="compositionally biased region" description="Polar residues" evidence="1">
    <location>
        <begin position="329"/>
        <end position="342"/>
    </location>
</feature>
<evidence type="ECO:0000313" key="2">
    <source>
        <dbReference type="EMBL" id="KAL2087872.1"/>
    </source>
</evidence>
<gene>
    <name evidence="2" type="ORF">ACEWY4_016700</name>
</gene>
<dbReference type="EMBL" id="JBHFQA010000014">
    <property type="protein sequence ID" value="KAL2087872.1"/>
    <property type="molecule type" value="Genomic_DNA"/>
</dbReference>
<feature type="compositionally biased region" description="Polar residues" evidence="1">
    <location>
        <begin position="124"/>
        <end position="136"/>
    </location>
</feature>
<dbReference type="AlphaFoldDB" id="A0ABD1JL42"/>
<sequence>MTNGANGDSSTVGALLHLPISTEATYSSGGDSLVCRIKTPRLQGACQNDHGSHCGSISGPQVAKEKSGVSKAPSKETLEMATILLGLGQHVYLQNTVQQAGSTSKDAPLVQERRLGEHQDHTYSKVSTQPSATSGHVDSCESEGRRKKQANPHRIMPSKLQTQDIKVLHVAQAGHQSISRSGFDTQPGASSGHAASCESKGRRSKQANPRHIMAKGADGRVWISESYCSPTLEPYAPVIDVDISEEPNTVQQAGSTSQDAPLVQERRLGEHQDHTYSKVSTQPSATSGHVDSCESEGRRKKQANPHRIMPSKLQTQDIKVLHVAQAGHQSISRSGFDTQPGASSGHAASCESKGRRSKQANPRHIMASKVQKQDYRVLHVPQAALFCSKASFAGLPYSLNQILGIPQTPCHGFIGGKNLNDGEKFSPQDIDIPLEWSTSPREKEDMFFPHLNDSSYKAEVRYAFI</sequence>
<proteinExistence type="predicted"/>
<feature type="region of interest" description="Disordered" evidence="1">
    <location>
        <begin position="176"/>
        <end position="213"/>
    </location>
</feature>
<keyword evidence="3" id="KW-1185">Reference proteome</keyword>
<feature type="region of interest" description="Disordered" evidence="1">
    <location>
        <begin position="269"/>
        <end position="310"/>
    </location>
</feature>
<evidence type="ECO:0000313" key="3">
    <source>
        <dbReference type="Proteomes" id="UP001591681"/>
    </source>
</evidence>
<feature type="compositionally biased region" description="Polar residues" evidence="1">
    <location>
        <begin position="176"/>
        <end position="189"/>
    </location>
</feature>
<feature type="compositionally biased region" description="Polar residues" evidence="1">
    <location>
        <begin position="277"/>
        <end position="289"/>
    </location>
</feature>
<reference evidence="2 3" key="1">
    <citation type="submission" date="2024-09" db="EMBL/GenBank/DDBJ databases">
        <title>A chromosome-level genome assembly of Gray's grenadier anchovy, Coilia grayii.</title>
        <authorList>
            <person name="Fu Z."/>
        </authorList>
    </citation>
    <scope>NUCLEOTIDE SEQUENCE [LARGE SCALE GENOMIC DNA]</scope>
    <source>
        <strain evidence="2">G4</strain>
        <tissue evidence="2">Muscle</tissue>
    </source>
</reference>